<protein>
    <submittedName>
        <fullName evidence="2">Uncharacterized protein</fullName>
    </submittedName>
</protein>
<dbReference type="RefSeq" id="WP_133262148.1">
    <property type="nucleotide sequence ID" value="NZ_SJCY01000004.1"/>
</dbReference>
<sequence>MNIFKYLIIRIIILVVVIILFWNGAHYLVPDELLNAKFGFLAEGEMFIKLSLVFVILFMSFLIYEINKFHKNNEVKLRNTAIIFIASLLLLSVPFFYFYFKY</sequence>
<evidence type="ECO:0000313" key="3">
    <source>
        <dbReference type="Proteomes" id="UP000295668"/>
    </source>
</evidence>
<gene>
    <name evidence="2" type="ORF">EZJ43_07830</name>
</gene>
<accession>A0A4R5MMQ8</accession>
<feature type="transmembrane region" description="Helical" evidence="1">
    <location>
        <begin position="7"/>
        <end position="27"/>
    </location>
</feature>
<keyword evidence="1" id="KW-0472">Membrane</keyword>
<dbReference type="EMBL" id="SJCY01000004">
    <property type="protein sequence ID" value="TDG36419.1"/>
    <property type="molecule type" value="Genomic_DNA"/>
</dbReference>
<reference evidence="2 3" key="1">
    <citation type="submission" date="2019-02" db="EMBL/GenBank/DDBJ databases">
        <title>Pedobacter sp. nov., a novel speices isolated from soil of pinguins habitat in Antarcitica.</title>
        <authorList>
            <person name="He R.-H."/>
        </authorList>
    </citation>
    <scope>NUCLEOTIDE SEQUENCE [LARGE SCALE GENOMIC DNA]</scope>
    <source>
        <strain evidence="2 3">E01020</strain>
    </source>
</reference>
<keyword evidence="1" id="KW-1133">Transmembrane helix</keyword>
<keyword evidence="1" id="KW-0812">Transmembrane</keyword>
<keyword evidence="3" id="KW-1185">Reference proteome</keyword>
<dbReference type="Proteomes" id="UP000295668">
    <property type="component" value="Unassembled WGS sequence"/>
</dbReference>
<feature type="transmembrane region" description="Helical" evidence="1">
    <location>
        <begin position="79"/>
        <end position="100"/>
    </location>
</feature>
<feature type="transmembrane region" description="Helical" evidence="1">
    <location>
        <begin position="47"/>
        <end position="67"/>
    </location>
</feature>
<evidence type="ECO:0000256" key="1">
    <source>
        <dbReference type="SAM" id="Phobius"/>
    </source>
</evidence>
<evidence type="ECO:0000313" key="2">
    <source>
        <dbReference type="EMBL" id="TDG36419.1"/>
    </source>
</evidence>
<comment type="caution">
    <text evidence="2">The sequence shown here is derived from an EMBL/GenBank/DDBJ whole genome shotgun (WGS) entry which is preliminary data.</text>
</comment>
<name>A0A4R5MMQ8_9SPHI</name>
<organism evidence="2 3">
    <name type="scientific">Pedobacter changchengzhani</name>
    <dbReference type="NCBI Taxonomy" id="2529274"/>
    <lineage>
        <taxon>Bacteria</taxon>
        <taxon>Pseudomonadati</taxon>
        <taxon>Bacteroidota</taxon>
        <taxon>Sphingobacteriia</taxon>
        <taxon>Sphingobacteriales</taxon>
        <taxon>Sphingobacteriaceae</taxon>
        <taxon>Pedobacter</taxon>
    </lineage>
</organism>
<proteinExistence type="predicted"/>
<dbReference type="OrthoDB" id="9848384at2"/>
<dbReference type="AlphaFoldDB" id="A0A4R5MMQ8"/>